<dbReference type="GeneID" id="19977480"/>
<dbReference type="eggNOG" id="KOG2466">
    <property type="taxonomic scope" value="Eukaryota"/>
</dbReference>
<gene>
    <name evidence="7" type="ORF">HMPREF1541_10141</name>
</gene>
<dbReference type="HOGENOM" id="CLU_1731391_0_0_1"/>
<dbReference type="EMBL" id="KB822714">
    <property type="protein sequence ID" value="ETN44471.1"/>
    <property type="molecule type" value="Genomic_DNA"/>
</dbReference>
<dbReference type="OrthoDB" id="2018619at2759"/>
<feature type="transmembrane region" description="Helical" evidence="6">
    <location>
        <begin position="75"/>
        <end position="98"/>
    </location>
</feature>
<evidence type="ECO:0000256" key="6">
    <source>
        <dbReference type="SAM" id="Phobius"/>
    </source>
</evidence>
<dbReference type="STRING" id="1220924.W2S6Y9"/>
<keyword evidence="5 6" id="KW-0472">Membrane</keyword>
<dbReference type="GO" id="GO:0015205">
    <property type="term" value="F:nucleobase transmembrane transporter activity"/>
    <property type="evidence" value="ECO:0007669"/>
    <property type="project" value="TreeGrafter"/>
</dbReference>
<accession>W2S6Y9</accession>
<feature type="transmembrane region" description="Helical" evidence="6">
    <location>
        <begin position="45"/>
        <end position="69"/>
    </location>
</feature>
<dbReference type="VEuPathDB" id="FungiDB:HMPREF1541_10141"/>
<dbReference type="Pfam" id="PF02133">
    <property type="entry name" value="Transp_cyt_pur"/>
    <property type="match status" value="1"/>
</dbReference>
<name>W2S6Y9_CYPE1</name>
<evidence type="ECO:0000313" key="8">
    <source>
        <dbReference type="Proteomes" id="UP000030752"/>
    </source>
</evidence>
<keyword evidence="4 6" id="KW-1133">Transmembrane helix</keyword>
<evidence type="ECO:0000256" key="3">
    <source>
        <dbReference type="ARBA" id="ARBA00022692"/>
    </source>
</evidence>
<evidence type="ECO:0000256" key="5">
    <source>
        <dbReference type="ARBA" id="ARBA00023136"/>
    </source>
</evidence>
<dbReference type="InterPro" id="IPR045225">
    <property type="entry name" value="Uracil/uridine/allantoin_perm"/>
</dbReference>
<dbReference type="RefSeq" id="XP_008713034.1">
    <property type="nucleotide sequence ID" value="XM_008714812.1"/>
</dbReference>
<dbReference type="GO" id="GO:0005886">
    <property type="term" value="C:plasma membrane"/>
    <property type="evidence" value="ECO:0007669"/>
    <property type="project" value="TreeGrafter"/>
</dbReference>
<keyword evidence="8" id="KW-1185">Reference proteome</keyword>
<evidence type="ECO:0008006" key="9">
    <source>
        <dbReference type="Google" id="ProtNLM"/>
    </source>
</evidence>
<dbReference type="PANTHER" id="PTHR30618:SF0">
    <property type="entry name" value="PURINE-URACIL PERMEASE NCS1"/>
    <property type="match status" value="1"/>
</dbReference>
<sequence>MRFKRPHLKVEQPVSTFAEGNARWTNKDLDPVPPGNRKWGVTSFIAYWISDAFNAATWQFAAGIIAVGLTWRESLGIVALAFFIISFVIALNGAIGVLHHVPFPVIARASWVSCPPLEHSESGPLLDSRDTWTFPCTVSVSAACADRCRSK</sequence>
<dbReference type="InterPro" id="IPR001248">
    <property type="entry name" value="Pur-cyt_permease"/>
</dbReference>
<reference evidence="7 8" key="1">
    <citation type="submission" date="2013-03" db="EMBL/GenBank/DDBJ databases">
        <title>The Genome Sequence of Phialophora europaea CBS 101466.</title>
        <authorList>
            <consortium name="The Broad Institute Genomics Platform"/>
            <person name="Cuomo C."/>
            <person name="de Hoog S."/>
            <person name="Gorbushina A."/>
            <person name="Walker B."/>
            <person name="Young S.K."/>
            <person name="Zeng Q."/>
            <person name="Gargeya S."/>
            <person name="Fitzgerald M."/>
            <person name="Haas B."/>
            <person name="Abouelleil A."/>
            <person name="Allen A.W."/>
            <person name="Alvarado L."/>
            <person name="Arachchi H.M."/>
            <person name="Berlin A.M."/>
            <person name="Chapman S.B."/>
            <person name="Gainer-Dewar J."/>
            <person name="Goldberg J."/>
            <person name="Griggs A."/>
            <person name="Gujja S."/>
            <person name="Hansen M."/>
            <person name="Howarth C."/>
            <person name="Imamovic A."/>
            <person name="Ireland A."/>
            <person name="Larimer J."/>
            <person name="McCowan C."/>
            <person name="Murphy C."/>
            <person name="Pearson M."/>
            <person name="Poon T.W."/>
            <person name="Priest M."/>
            <person name="Roberts A."/>
            <person name="Saif S."/>
            <person name="Shea T."/>
            <person name="Sisk P."/>
            <person name="Sykes S."/>
            <person name="Wortman J."/>
            <person name="Nusbaum C."/>
            <person name="Birren B."/>
        </authorList>
    </citation>
    <scope>NUCLEOTIDE SEQUENCE [LARGE SCALE GENOMIC DNA]</scope>
    <source>
        <strain evidence="7 8">CBS 101466</strain>
    </source>
</reference>
<evidence type="ECO:0000313" key="7">
    <source>
        <dbReference type="EMBL" id="ETN44471.1"/>
    </source>
</evidence>
<dbReference type="AlphaFoldDB" id="W2S6Y9"/>
<comment type="similarity">
    <text evidence="2">Belongs to the purine-cytosine permease (2.A.39) family.</text>
</comment>
<evidence type="ECO:0000256" key="4">
    <source>
        <dbReference type="ARBA" id="ARBA00022989"/>
    </source>
</evidence>
<protein>
    <recommendedName>
        <fullName evidence="9">NCS1 nucleoside transporter</fullName>
    </recommendedName>
</protein>
<dbReference type="InParanoid" id="W2S6Y9"/>
<organism evidence="7 8">
    <name type="scientific">Cyphellophora europaea (strain CBS 101466)</name>
    <name type="common">Phialophora europaea</name>
    <dbReference type="NCBI Taxonomy" id="1220924"/>
    <lineage>
        <taxon>Eukaryota</taxon>
        <taxon>Fungi</taxon>
        <taxon>Dikarya</taxon>
        <taxon>Ascomycota</taxon>
        <taxon>Pezizomycotina</taxon>
        <taxon>Eurotiomycetes</taxon>
        <taxon>Chaetothyriomycetidae</taxon>
        <taxon>Chaetothyriales</taxon>
        <taxon>Cyphellophoraceae</taxon>
        <taxon>Cyphellophora</taxon>
    </lineage>
</organism>
<comment type="subcellular location">
    <subcellularLocation>
        <location evidence="1">Membrane</location>
        <topology evidence="1">Multi-pass membrane protein</topology>
    </subcellularLocation>
</comment>
<evidence type="ECO:0000256" key="1">
    <source>
        <dbReference type="ARBA" id="ARBA00004141"/>
    </source>
</evidence>
<dbReference type="Proteomes" id="UP000030752">
    <property type="component" value="Unassembled WGS sequence"/>
</dbReference>
<dbReference type="Gene3D" id="1.10.4160.10">
    <property type="entry name" value="Hydantoin permease"/>
    <property type="match status" value="1"/>
</dbReference>
<keyword evidence="3 6" id="KW-0812">Transmembrane</keyword>
<dbReference type="PANTHER" id="PTHR30618">
    <property type="entry name" value="NCS1 FAMILY PURINE/PYRIMIDINE TRANSPORTER"/>
    <property type="match status" value="1"/>
</dbReference>
<proteinExistence type="inferred from homology"/>
<evidence type="ECO:0000256" key="2">
    <source>
        <dbReference type="ARBA" id="ARBA00008974"/>
    </source>
</evidence>